<organism evidence="1 2">
    <name type="scientific">Undibacterium nitidum</name>
    <dbReference type="NCBI Taxonomy" id="2762298"/>
    <lineage>
        <taxon>Bacteria</taxon>
        <taxon>Pseudomonadati</taxon>
        <taxon>Pseudomonadota</taxon>
        <taxon>Betaproteobacteria</taxon>
        <taxon>Burkholderiales</taxon>
        <taxon>Oxalobacteraceae</taxon>
        <taxon>Undibacterium</taxon>
    </lineage>
</organism>
<keyword evidence="2" id="KW-1185">Reference proteome</keyword>
<evidence type="ECO:0000313" key="2">
    <source>
        <dbReference type="Proteomes" id="UP000627446"/>
    </source>
</evidence>
<comment type="caution">
    <text evidence="1">The sequence shown here is derived from an EMBL/GenBank/DDBJ whole genome shotgun (WGS) entry which is preliminary data.</text>
</comment>
<dbReference type="Proteomes" id="UP000627446">
    <property type="component" value="Unassembled WGS sequence"/>
</dbReference>
<name>A0A923KRU9_9BURK</name>
<evidence type="ECO:0008006" key="3">
    <source>
        <dbReference type="Google" id="ProtNLM"/>
    </source>
</evidence>
<reference evidence="1" key="1">
    <citation type="submission" date="2020-08" db="EMBL/GenBank/DDBJ databases">
        <title>Novel species isolated from subtropical streams in China.</title>
        <authorList>
            <person name="Lu H."/>
        </authorList>
    </citation>
    <scope>NUCLEOTIDE SEQUENCE</scope>
    <source>
        <strain evidence="1">LX22W</strain>
    </source>
</reference>
<protein>
    <recommendedName>
        <fullName evidence="3">DUF2946 domain-containing protein</fullName>
    </recommendedName>
</protein>
<sequence>MKAFSPFKLSRRLIIAVLFLYGLTLGIATAAPVINSLNGEGISMICTSTGVKFVTASGKIVDGKASSHTLDCSFCMPSAITPSLPQLDAAPPVHTLSYATQSIPSARLAAIVSAPLPPRGPPALNAI</sequence>
<accession>A0A923KRU9</accession>
<dbReference type="EMBL" id="JACOFZ010000001">
    <property type="protein sequence ID" value="MBC3880606.1"/>
    <property type="molecule type" value="Genomic_DNA"/>
</dbReference>
<evidence type="ECO:0000313" key="1">
    <source>
        <dbReference type="EMBL" id="MBC3880606.1"/>
    </source>
</evidence>
<dbReference type="RefSeq" id="WP_186914902.1">
    <property type="nucleotide sequence ID" value="NZ_JACOFZ010000001.1"/>
</dbReference>
<proteinExistence type="predicted"/>
<dbReference type="AlphaFoldDB" id="A0A923KRU9"/>
<gene>
    <name evidence="1" type="ORF">H8K36_04420</name>
</gene>